<dbReference type="PANTHER" id="PTHR32089">
    <property type="entry name" value="METHYL-ACCEPTING CHEMOTAXIS PROTEIN MCPB"/>
    <property type="match status" value="1"/>
</dbReference>
<dbReference type="EMBL" id="MAYT01000012">
    <property type="protein sequence ID" value="OCA88880.1"/>
    <property type="molecule type" value="Genomic_DNA"/>
</dbReference>
<keyword evidence="2" id="KW-1003">Cell membrane</keyword>
<evidence type="ECO:0008006" key="14">
    <source>
        <dbReference type="Google" id="ProtNLM"/>
    </source>
</evidence>
<comment type="subcellular location">
    <subcellularLocation>
        <location evidence="1">Cell membrane</location>
        <topology evidence="1">Multi-pass membrane protein</topology>
    </subcellularLocation>
</comment>
<evidence type="ECO:0000313" key="12">
    <source>
        <dbReference type="EMBL" id="OCA88880.1"/>
    </source>
</evidence>
<protein>
    <recommendedName>
        <fullName evidence="14">Chemotaxis protein</fullName>
    </recommendedName>
</protein>
<dbReference type="PROSITE" id="PS50885">
    <property type="entry name" value="HAMP"/>
    <property type="match status" value="1"/>
</dbReference>
<feature type="transmembrane region" description="Helical" evidence="9">
    <location>
        <begin position="195"/>
        <end position="216"/>
    </location>
</feature>
<dbReference type="GO" id="GO:0005886">
    <property type="term" value="C:plasma membrane"/>
    <property type="evidence" value="ECO:0007669"/>
    <property type="project" value="UniProtKB-SubCell"/>
</dbReference>
<proteinExistence type="inferred from homology"/>
<accession>A0A1B9AYK3</accession>
<dbReference type="Gene3D" id="6.10.340.10">
    <property type="match status" value="1"/>
</dbReference>
<evidence type="ECO:0000256" key="8">
    <source>
        <dbReference type="PROSITE-ProRule" id="PRU00284"/>
    </source>
</evidence>
<dbReference type="Pfam" id="PF00672">
    <property type="entry name" value="HAMP"/>
    <property type="match status" value="1"/>
</dbReference>
<dbReference type="RefSeq" id="WP_065410193.1">
    <property type="nucleotide sequence ID" value="NZ_MAYT01000012.1"/>
</dbReference>
<dbReference type="InterPro" id="IPR029151">
    <property type="entry name" value="Sensor-like_sf"/>
</dbReference>
<dbReference type="PANTHER" id="PTHR32089:SF112">
    <property type="entry name" value="LYSOZYME-LIKE PROTEIN-RELATED"/>
    <property type="match status" value="1"/>
</dbReference>
<keyword evidence="4 9" id="KW-1133">Transmembrane helix</keyword>
<evidence type="ECO:0000313" key="13">
    <source>
        <dbReference type="Proteomes" id="UP000092578"/>
    </source>
</evidence>
<dbReference type="Pfam" id="PF00015">
    <property type="entry name" value="MCPsignal"/>
    <property type="match status" value="1"/>
</dbReference>
<dbReference type="PROSITE" id="PS50111">
    <property type="entry name" value="CHEMOTAXIS_TRANSDUC_2"/>
    <property type="match status" value="1"/>
</dbReference>
<sequence length="580" mass="63399">MRQREGKLSTKITMPLLAAMLLILVITTFILFKNTKMTVEQTISNFSMNTAKNIASGLDTKTFENFLDTPVESDDYWKLREQLGDYQVKSGAAYVYILNEKNKAITILVDGSPKDAEDAAEIGSPTTGTTYEDVEPALKGGTASTDIINDPQYGKYLSAFAPIKGKNNEVIGILGVDIMAEDVGAIQNHVISHSLPLYLSILLLLVVGTSALLFFYTKSRLAPLSVISKTAREIQNGELEKAEQLINGLVIKGNDEIKHVGESFKSMTERIKRLLAHIADISGHLVQTSEQLSADVHSAKGSNKNIFRKIDNIAEGSKSNLQQSEESVRAMEEMAIGIQKIADSSSSVSESSNDVTKTVEASDQDIVKVIDEIQGVETSITETANKLKNMINQVDEISQITKVITDISNQTNLLSLNATIEATRAGEHGKGFAVVAEEVRKLAEKSKFSAEEISRLINDFTHTTHSVISDMNESTGKAHKGTEAVMHTGAMFTSILNSVQKVNEEIQEVSAVTEQLSAGSEEIFASLEQFSTITKQTAKDTIDVANASKEELTQMDKIEETTIILKEFAEKLEESVAMFK</sequence>
<dbReference type="InterPro" id="IPR033463">
    <property type="entry name" value="sCache_3"/>
</dbReference>
<evidence type="ECO:0000256" key="2">
    <source>
        <dbReference type="ARBA" id="ARBA00022475"/>
    </source>
</evidence>
<dbReference type="CDD" id="cd11386">
    <property type="entry name" value="MCP_signal"/>
    <property type="match status" value="1"/>
</dbReference>
<gene>
    <name evidence="12" type="ORF">A8F95_05470</name>
</gene>
<evidence type="ECO:0000259" key="11">
    <source>
        <dbReference type="PROSITE" id="PS50885"/>
    </source>
</evidence>
<keyword evidence="3 9" id="KW-0812">Transmembrane</keyword>
<keyword evidence="6 8" id="KW-0807">Transducer</keyword>
<dbReference type="SMART" id="SM00283">
    <property type="entry name" value="MA"/>
    <property type="match status" value="1"/>
</dbReference>
<evidence type="ECO:0000256" key="5">
    <source>
        <dbReference type="ARBA" id="ARBA00023136"/>
    </source>
</evidence>
<dbReference type="Gene3D" id="1.10.287.950">
    <property type="entry name" value="Methyl-accepting chemotaxis protein"/>
    <property type="match status" value="1"/>
</dbReference>
<dbReference type="SUPFAM" id="SSF58104">
    <property type="entry name" value="Methyl-accepting chemotaxis protein (MCP) signaling domain"/>
    <property type="match status" value="1"/>
</dbReference>
<dbReference type="InterPro" id="IPR003660">
    <property type="entry name" value="HAMP_dom"/>
</dbReference>
<dbReference type="Proteomes" id="UP000092578">
    <property type="component" value="Unassembled WGS sequence"/>
</dbReference>
<dbReference type="AlphaFoldDB" id="A0A1B9AYK3"/>
<evidence type="ECO:0000256" key="9">
    <source>
        <dbReference type="SAM" id="Phobius"/>
    </source>
</evidence>
<dbReference type="InterPro" id="IPR004089">
    <property type="entry name" value="MCPsignal_dom"/>
</dbReference>
<feature type="domain" description="Methyl-accepting transducer" evidence="10">
    <location>
        <begin position="295"/>
        <end position="531"/>
    </location>
</feature>
<dbReference type="SUPFAM" id="SSF103190">
    <property type="entry name" value="Sensory domain-like"/>
    <property type="match status" value="1"/>
</dbReference>
<feature type="domain" description="HAMP" evidence="11">
    <location>
        <begin position="218"/>
        <end position="276"/>
    </location>
</feature>
<organism evidence="12 13">
    <name type="scientific">Pseudobacillus wudalianchiensis</name>
    <dbReference type="NCBI Taxonomy" id="1743143"/>
    <lineage>
        <taxon>Bacteria</taxon>
        <taxon>Bacillati</taxon>
        <taxon>Bacillota</taxon>
        <taxon>Bacilli</taxon>
        <taxon>Bacillales</taxon>
        <taxon>Bacillaceae</taxon>
        <taxon>Pseudobacillus</taxon>
    </lineage>
</organism>
<evidence type="ECO:0000256" key="7">
    <source>
        <dbReference type="ARBA" id="ARBA00029447"/>
    </source>
</evidence>
<evidence type="ECO:0000256" key="6">
    <source>
        <dbReference type="ARBA" id="ARBA00023224"/>
    </source>
</evidence>
<evidence type="ECO:0000256" key="4">
    <source>
        <dbReference type="ARBA" id="ARBA00022989"/>
    </source>
</evidence>
<dbReference type="SMART" id="SM00304">
    <property type="entry name" value="HAMP"/>
    <property type="match status" value="2"/>
</dbReference>
<dbReference type="GO" id="GO:0007165">
    <property type="term" value="P:signal transduction"/>
    <property type="evidence" value="ECO:0007669"/>
    <property type="project" value="UniProtKB-KW"/>
</dbReference>
<keyword evidence="5 9" id="KW-0472">Membrane</keyword>
<dbReference type="CDD" id="cd06225">
    <property type="entry name" value="HAMP"/>
    <property type="match status" value="1"/>
</dbReference>
<evidence type="ECO:0000256" key="3">
    <source>
        <dbReference type="ARBA" id="ARBA00022692"/>
    </source>
</evidence>
<dbReference type="Pfam" id="PF17203">
    <property type="entry name" value="sCache_3_2"/>
    <property type="match status" value="1"/>
</dbReference>
<evidence type="ECO:0000259" key="10">
    <source>
        <dbReference type="PROSITE" id="PS50111"/>
    </source>
</evidence>
<reference evidence="13" key="1">
    <citation type="submission" date="2016-05" db="EMBL/GenBank/DDBJ databases">
        <authorList>
            <person name="Liu B."/>
            <person name="Wang J."/>
            <person name="Zhu Y."/>
            <person name="Liu G."/>
            <person name="Chen Q."/>
            <person name="Chen Z."/>
            <person name="Lan J."/>
            <person name="Che J."/>
            <person name="Ge C."/>
            <person name="Shi H."/>
            <person name="Pan Z."/>
            <person name="Liu X."/>
        </authorList>
    </citation>
    <scope>NUCLEOTIDE SEQUENCE [LARGE SCALE GENOMIC DNA]</scope>
    <source>
        <strain evidence="13">FJAT-27215</strain>
    </source>
</reference>
<name>A0A1B9AYK3_9BACI</name>
<evidence type="ECO:0000256" key="1">
    <source>
        <dbReference type="ARBA" id="ARBA00004651"/>
    </source>
</evidence>
<feature type="transmembrane region" description="Helical" evidence="9">
    <location>
        <begin position="12"/>
        <end position="32"/>
    </location>
</feature>
<keyword evidence="13" id="KW-1185">Reference proteome</keyword>
<comment type="caution">
    <text evidence="12">The sequence shown here is derived from an EMBL/GenBank/DDBJ whole genome shotgun (WGS) entry which is preliminary data.</text>
</comment>
<comment type="similarity">
    <text evidence="7">Belongs to the methyl-accepting chemotaxis (MCP) protein family.</text>
</comment>